<organism evidence="1 2">
    <name type="scientific">Candidatus Onthenecus intestinigallinarum</name>
    <dbReference type="NCBI Taxonomy" id="2840875"/>
    <lineage>
        <taxon>Bacteria</taxon>
        <taxon>Bacillati</taxon>
        <taxon>Bacillota</taxon>
        <taxon>Clostridia</taxon>
        <taxon>Eubacteriales</taxon>
        <taxon>Candidatus Onthenecus</taxon>
    </lineage>
</organism>
<dbReference type="InterPro" id="IPR023860">
    <property type="entry name" value="FeFe-hyd_TM1266"/>
</dbReference>
<dbReference type="EMBL" id="DVFJ01000030">
    <property type="protein sequence ID" value="HIQ72253.1"/>
    <property type="molecule type" value="Genomic_DNA"/>
</dbReference>
<gene>
    <name evidence="1" type="ORF">IAB73_08620</name>
</gene>
<evidence type="ECO:0000313" key="1">
    <source>
        <dbReference type="EMBL" id="HIQ72253.1"/>
    </source>
</evidence>
<proteinExistence type="predicted"/>
<reference evidence="1" key="2">
    <citation type="journal article" date="2021" name="PeerJ">
        <title>Extensive microbial diversity within the chicken gut microbiome revealed by metagenomics and culture.</title>
        <authorList>
            <person name="Gilroy R."/>
            <person name="Ravi A."/>
            <person name="Getino M."/>
            <person name="Pursley I."/>
            <person name="Horton D.L."/>
            <person name="Alikhan N.F."/>
            <person name="Baker D."/>
            <person name="Gharbi K."/>
            <person name="Hall N."/>
            <person name="Watson M."/>
            <person name="Adriaenssens E.M."/>
            <person name="Foster-Nyarko E."/>
            <person name="Jarju S."/>
            <person name="Secka A."/>
            <person name="Antonio M."/>
            <person name="Oren A."/>
            <person name="Chaudhuri R.R."/>
            <person name="La Ragione R."/>
            <person name="Hildebrand F."/>
            <person name="Pallen M.J."/>
        </authorList>
    </citation>
    <scope>NUCLEOTIDE SEQUENCE</scope>
    <source>
        <strain evidence="1">ChiSxjej2B14-6234</strain>
    </source>
</reference>
<dbReference type="Pfam" id="PF21699">
    <property type="entry name" value="TM1266-like"/>
    <property type="match status" value="1"/>
</dbReference>
<comment type="caution">
    <text evidence="1">The sequence shown here is derived from an EMBL/GenBank/DDBJ whole genome shotgun (WGS) entry which is preliminary data.</text>
</comment>
<dbReference type="InterPro" id="IPR027271">
    <property type="entry name" value="Acetolactate_synth/TF_NikR_C"/>
</dbReference>
<sequence length="82" mass="8652">MERIGFVGIVLDDSAVAPRVNEIIGQYADMVTGRIGVPDHERGRAVIGLIVRGTNERVGALTGRLGNLPGVTVKSALTTKEP</sequence>
<dbReference type="AlphaFoldDB" id="A0A9D0ZD34"/>
<dbReference type="Gene3D" id="3.30.70.1150">
    <property type="entry name" value="ACT-like. Chain A, domain 2"/>
    <property type="match status" value="1"/>
</dbReference>
<evidence type="ECO:0000313" key="2">
    <source>
        <dbReference type="Proteomes" id="UP000886887"/>
    </source>
</evidence>
<dbReference type="Proteomes" id="UP000886887">
    <property type="component" value="Unassembled WGS sequence"/>
</dbReference>
<reference evidence="1" key="1">
    <citation type="submission" date="2020-10" db="EMBL/GenBank/DDBJ databases">
        <authorList>
            <person name="Gilroy R."/>
        </authorList>
    </citation>
    <scope>NUCLEOTIDE SEQUENCE</scope>
    <source>
        <strain evidence="1">ChiSxjej2B14-6234</strain>
    </source>
</reference>
<dbReference type="NCBIfam" id="TIGR03959">
    <property type="entry name" value="hyd_TM1266"/>
    <property type="match status" value="1"/>
</dbReference>
<dbReference type="InterPro" id="IPR045865">
    <property type="entry name" value="ACT-like_dom_sf"/>
</dbReference>
<accession>A0A9D0ZD34</accession>
<name>A0A9D0ZD34_9FIRM</name>
<protein>
    <submittedName>
        <fullName evidence="1">CopG family transcriptional regulator</fullName>
    </submittedName>
</protein>
<dbReference type="SUPFAM" id="SSF55021">
    <property type="entry name" value="ACT-like"/>
    <property type="match status" value="1"/>
</dbReference>